<dbReference type="AlphaFoldDB" id="A0AAV9AF82"/>
<gene>
    <name evidence="9" type="ORF">QJS04_geneDACA009464</name>
</gene>
<evidence type="ECO:0000256" key="8">
    <source>
        <dbReference type="RuleBase" id="RU004187"/>
    </source>
</evidence>
<comment type="subcellular location">
    <subcellularLocation>
        <location evidence="1">Cytoplasm</location>
    </subcellularLocation>
</comment>
<keyword evidence="3" id="KW-0963">Cytoplasm</keyword>
<dbReference type="FunFam" id="3.50.7.10:FF:000008">
    <property type="entry name" value="T-complex protein 1 subunit theta"/>
    <property type="match status" value="1"/>
</dbReference>
<evidence type="ECO:0000256" key="1">
    <source>
        <dbReference type="ARBA" id="ARBA00004496"/>
    </source>
</evidence>
<dbReference type="PRINTS" id="PR00304">
    <property type="entry name" value="TCOMPLEXTCP1"/>
</dbReference>
<dbReference type="PROSITE" id="PS00750">
    <property type="entry name" value="TCP1_1"/>
    <property type="match status" value="1"/>
</dbReference>
<accession>A0AAV9AF82</accession>
<dbReference type="GO" id="GO:0140662">
    <property type="term" value="F:ATP-dependent protein folding chaperone"/>
    <property type="evidence" value="ECO:0007669"/>
    <property type="project" value="InterPro"/>
</dbReference>
<evidence type="ECO:0000256" key="5">
    <source>
        <dbReference type="ARBA" id="ARBA00022840"/>
    </source>
</evidence>
<dbReference type="GO" id="GO:0016887">
    <property type="term" value="F:ATP hydrolysis activity"/>
    <property type="evidence" value="ECO:0007669"/>
    <property type="project" value="InterPro"/>
</dbReference>
<dbReference type="InterPro" id="IPR027410">
    <property type="entry name" value="TCP-1-like_intermed_sf"/>
</dbReference>
<dbReference type="Proteomes" id="UP001179952">
    <property type="component" value="Unassembled WGS sequence"/>
</dbReference>
<keyword evidence="6 8" id="KW-0143">Chaperone</keyword>
<dbReference type="PANTHER" id="PTHR11353">
    <property type="entry name" value="CHAPERONIN"/>
    <property type="match status" value="1"/>
</dbReference>
<dbReference type="InterPro" id="IPR002194">
    <property type="entry name" value="Chaperonin_TCP-1_CS"/>
</dbReference>
<dbReference type="InterPro" id="IPR012721">
    <property type="entry name" value="Chap_CCT_theta"/>
</dbReference>
<keyword evidence="4 8" id="KW-0547">Nucleotide-binding</keyword>
<dbReference type="GO" id="GO:0005737">
    <property type="term" value="C:cytoplasm"/>
    <property type="evidence" value="ECO:0007669"/>
    <property type="project" value="UniProtKB-SubCell"/>
</dbReference>
<dbReference type="CDD" id="cd03341">
    <property type="entry name" value="TCP1_theta"/>
    <property type="match status" value="1"/>
</dbReference>
<keyword evidence="10" id="KW-1185">Reference proteome</keyword>
<sequence>MQPYGIQSMLKEGHKHLSGLDEAVLKNIDACKQLSVITRTSLGPNGMNKMVINHLDKLFVTNDAATIVNELEVQHPAAKILVLAGKAQQEEIGDGANLTISFAGELLQGAEELIRIGLHPSEIISGYIKAINKTIRILDELVVEGSERMDVQKKDEVVSRMKAAVASKQYGLEDVLCPLIADACIQVCPKNPANFNVDNVRVAKLLGGGVHNSSIVRGMVLKNDAVGCIKRMEKAKIAVFVGGVDTSATETKGTVLIESAEQLENYAKTEEAKVEELIKAVAESGAKVIVSGAAVGEMALHFCERYKLMVLKISSKFELRRFCRTTGSVALLKLSQPNPDELGYADTVSVEEIGGARVTVVKNEEGGNSVSTVVLRGSTDSILDDLERAVDDGVNTYKAMCRDSRIIPGAAATEIELAKRLKEFSFTETGLDQYAIAKFAESFEMVPKTLADNAGLNAMEIISSLYASHAAGNINVGIDLEEGACKDVSTLNVWDLHVTKFFALKYAADAACTVLRVDQIIMAKQAGGPRREQPAGMDED</sequence>
<dbReference type="SUPFAM" id="SSF52029">
    <property type="entry name" value="GroEL apical domain-like"/>
    <property type="match status" value="1"/>
</dbReference>
<dbReference type="PROSITE" id="PS00751">
    <property type="entry name" value="TCP1_2"/>
    <property type="match status" value="1"/>
</dbReference>
<protein>
    <recommendedName>
        <fullName evidence="7">CCT-theta</fullName>
    </recommendedName>
</protein>
<organism evidence="9 10">
    <name type="scientific">Acorus gramineus</name>
    <name type="common">Dwarf sweet flag</name>
    <dbReference type="NCBI Taxonomy" id="55184"/>
    <lineage>
        <taxon>Eukaryota</taxon>
        <taxon>Viridiplantae</taxon>
        <taxon>Streptophyta</taxon>
        <taxon>Embryophyta</taxon>
        <taxon>Tracheophyta</taxon>
        <taxon>Spermatophyta</taxon>
        <taxon>Magnoliopsida</taxon>
        <taxon>Liliopsida</taxon>
        <taxon>Acoraceae</taxon>
        <taxon>Acorus</taxon>
    </lineage>
</organism>
<dbReference type="Gene3D" id="1.10.560.10">
    <property type="entry name" value="GroEL-like equatorial domain"/>
    <property type="match status" value="1"/>
</dbReference>
<dbReference type="Gene3D" id="3.50.7.10">
    <property type="entry name" value="GroEL"/>
    <property type="match status" value="1"/>
</dbReference>
<dbReference type="InterPro" id="IPR027409">
    <property type="entry name" value="GroEL-like_apical_dom_sf"/>
</dbReference>
<keyword evidence="5 8" id="KW-0067">ATP-binding</keyword>
<evidence type="ECO:0000313" key="9">
    <source>
        <dbReference type="EMBL" id="KAK1262842.1"/>
    </source>
</evidence>
<comment type="similarity">
    <text evidence="2 8">Belongs to the TCP-1 chaperonin family.</text>
</comment>
<evidence type="ECO:0000256" key="6">
    <source>
        <dbReference type="ARBA" id="ARBA00023186"/>
    </source>
</evidence>
<dbReference type="Gene3D" id="3.30.260.10">
    <property type="entry name" value="TCP-1-like chaperonin intermediate domain"/>
    <property type="match status" value="1"/>
</dbReference>
<evidence type="ECO:0000256" key="3">
    <source>
        <dbReference type="ARBA" id="ARBA00022490"/>
    </source>
</evidence>
<comment type="caution">
    <text evidence="9">The sequence shown here is derived from an EMBL/GenBank/DDBJ whole genome shotgun (WGS) entry which is preliminary data.</text>
</comment>
<evidence type="ECO:0000256" key="7">
    <source>
        <dbReference type="ARBA" id="ARBA00029602"/>
    </source>
</evidence>
<dbReference type="SUPFAM" id="SSF48592">
    <property type="entry name" value="GroEL equatorial domain-like"/>
    <property type="match status" value="1"/>
</dbReference>
<dbReference type="InterPro" id="IPR017998">
    <property type="entry name" value="Chaperone_TCP-1"/>
</dbReference>
<dbReference type="GO" id="GO:0005524">
    <property type="term" value="F:ATP binding"/>
    <property type="evidence" value="ECO:0007669"/>
    <property type="project" value="UniProtKB-KW"/>
</dbReference>
<dbReference type="EMBL" id="JAUJYN010000009">
    <property type="protein sequence ID" value="KAK1262842.1"/>
    <property type="molecule type" value="Genomic_DNA"/>
</dbReference>
<proteinExistence type="inferred from homology"/>
<dbReference type="SUPFAM" id="SSF54849">
    <property type="entry name" value="GroEL-intermediate domain like"/>
    <property type="match status" value="1"/>
</dbReference>
<dbReference type="InterPro" id="IPR027413">
    <property type="entry name" value="GROEL-like_equatorial_sf"/>
</dbReference>
<dbReference type="NCBIfam" id="TIGR02346">
    <property type="entry name" value="chap_CCT_theta"/>
    <property type="match status" value="1"/>
</dbReference>
<reference evidence="9" key="1">
    <citation type="journal article" date="2023" name="Nat. Commun.">
        <title>Diploid and tetraploid genomes of Acorus and the evolution of monocots.</title>
        <authorList>
            <person name="Ma L."/>
            <person name="Liu K.W."/>
            <person name="Li Z."/>
            <person name="Hsiao Y.Y."/>
            <person name="Qi Y."/>
            <person name="Fu T."/>
            <person name="Tang G.D."/>
            <person name="Zhang D."/>
            <person name="Sun W.H."/>
            <person name="Liu D.K."/>
            <person name="Li Y."/>
            <person name="Chen G.Z."/>
            <person name="Liu X.D."/>
            <person name="Liao X.Y."/>
            <person name="Jiang Y.T."/>
            <person name="Yu X."/>
            <person name="Hao Y."/>
            <person name="Huang J."/>
            <person name="Zhao X.W."/>
            <person name="Ke S."/>
            <person name="Chen Y.Y."/>
            <person name="Wu W.L."/>
            <person name="Hsu J.L."/>
            <person name="Lin Y.F."/>
            <person name="Huang M.D."/>
            <person name="Li C.Y."/>
            <person name="Huang L."/>
            <person name="Wang Z.W."/>
            <person name="Zhao X."/>
            <person name="Zhong W.Y."/>
            <person name="Peng D.H."/>
            <person name="Ahmad S."/>
            <person name="Lan S."/>
            <person name="Zhang J.S."/>
            <person name="Tsai W.C."/>
            <person name="Van de Peer Y."/>
            <person name="Liu Z.J."/>
        </authorList>
    </citation>
    <scope>NUCLEOTIDE SEQUENCE</scope>
    <source>
        <strain evidence="9">SCP</strain>
    </source>
</reference>
<dbReference type="GO" id="GO:0051082">
    <property type="term" value="F:unfolded protein binding"/>
    <property type="evidence" value="ECO:0007669"/>
    <property type="project" value="InterPro"/>
</dbReference>
<evidence type="ECO:0000313" key="10">
    <source>
        <dbReference type="Proteomes" id="UP001179952"/>
    </source>
</evidence>
<evidence type="ECO:0000256" key="2">
    <source>
        <dbReference type="ARBA" id="ARBA00008020"/>
    </source>
</evidence>
<evidence type="ECO:0000256" key="4">
    <source>
        <dbReference type="ARBA" id="ARBA00022741"/>
    </source>
</evidence>
<reference evidence="9" key="2">
    <citation type="submission" date="2023-06" db="EMBL/GenBank/DDBJ databases">
        <authorList>
            <person name="Ma L."/>
            <person name="Liu K.-W."/>
            <person name="Li Z."/>
            <person name="Hsiao Y.-Y."/>
            <person name="Qi Y."/>
            <person name="Fu T."/>
            <person name="Tang G."/>
            <person name="Zhang D."/>
            <person name="Sun W.-H."/>
            <person name="Liu D.-K."/>
            <person name="Li Y."/>
            <person name="Chen G.-Z."/>
            <person name="Liu X.-D."/>
            <person name="Liao X.-Y."/>
            <person name="Jiang Y.-T."/>
            <person name="Yu X."/>
            <person name="Hao Y."/>
            <person name="Huang J."/>
            <person name="Zhao X.-W."/>
            <person name="Ke S."/>
            <person name="Chen Y.-Y."/>
            <person name="Wu W.-L."/>
            <person name="Hsu J.-L."/>
            <person name="Lin Y.-F."/>
            <person name="Huang M.-D."/>
            <person name="Li C.-Y."/>
            <person name="Huang L."/>
            <person name="Wang Z.-W."/>
            <person name="Zhao X."/>
            <person name="Zhong W.-Y."/>
            <person name="Peng D.-H."/>
            <person name="Ahmad S."/>
            <person name="Lan S."/>
            <person name="Zhang J.-S."/>
            <person name="Tsai W.-C."/>
            <person name="Van De Peer Y."/>
            <person name="Liu Z.-J."/>
        </authorList>
    </citation>
    <scope>NUCLEOTIDE SEQUENCE</scope>
    <source>
        <strain evidence="9">SCP</strain>
        <tissue evidence="9">Leaves</tissue>
    </source>
</reference>
<dbReference type="Pfam" id="PF00118">
    <property type="entry name" value="Cpn60_TCP1"/>
    <property type="match status" value="1"/>
</dbReference>
<dbReference type="InterPro" id="IPR002423">
    <property type="entry name" value="Cpn60/GroEL/TCP-1"/>
</dbReference>
<name>A0AAV9AF82_ACOGR</name>